<dbReference type="EMBL" id="BMOU01000008">
    <property type="protein sequence ID" value="GGO03490.1"/>
    <property type="molecule type" value="Genomic_DNA"/>
</dbReference>
<protein>
    <submittedName>
        <fullName evidence="1">Uncharacterized protein</fullName>
    </submittedName>
</protein>
<proteinExistence type="predicted"/>
<sequence>MAEMGHCTDCGAQHEVEGDEDCMCGGTIRTVDEGQVRKVEVSWHGPVASAIADAVGEALKEQGPCSLIQMVTGSRHDGLEALHTVKNRDAVLEAAHDALCEHHPDEMPDDAETSVRSLDIEVESHGIVVLDVWGQDEGGDS</sequence>
<evidence type="ECO:0000313" key="1">
    <source>
        <dbReference type="EMBL" id="GGO03490.1"/>
    </source>
</evidence>
<gene>
    <name evidence="1" type="ORF">GCM10009030_39180</name>
</gene>
<keyword evidence="2" id="KW-1185">Reference proteome</keyword>
<dbReference type="RefSeq" id="WP_189002006.1">
    <property type="nucleotide sequence ID" value="NZ_BMOU01000008.1"/>
</dbReference>
<dbReference type="AlphaFoldDB" id="A0A830GUU6"/>
<organism evidence="1 2">
    <name type="scientific">Haloarcula pellucida</name>
    <dbReference type="NCBI Taxonomy" id="1427151"/>
    <lineage>
        <taxon>Archaea</taxon>
        <taxon>Methanobacteriati</taxon>
        <taxon>Methanobacteriota</taxon>
        <taxon>Stenosarchaea group</taxon>
        <taxon>Halobacteria</taxon>
        <taxon>Halobacteriales</taxon>
        <taxon>Haloarculaceae</taxon>
        <taxon>Haloarcula</taxon>
    </lineage>
</organism>
<evidence type="ECO:0000313" key="2">
    <source>
        <dbReference type="Proteomes" id="UP000605784"/>
    </source>
</evidence>
<reference evidence="1" key="1">
    <citation type="journal article" date="2014" name="Int. J. Syst. Evol. Microbiol.">
        <title>Complete genome sequence of Corynebacterium casei LMG S-19264T (=DSM 44701T), isolated from a smear-ripened cheese.</title>
        <authorList>
            <consortium name="US DOE Joint Genome Institute (JGI-PGF)"/>
            <person name="Walter F."/>
            <person name="Albersmeier A."/>
            <person name="Kalinowski J."/>
            <person name="Ruckert C."/>
        </authorList>
    </citation>
    <scope>NUCLEOTIDE SEQUENCE</scope>
    <source>
        <strain evidence="1">JCM 17820</strain>
    </source>
</reference>
<dbReference type="Proteomes" id="UP000605784">
    <property type="component" value="Unassembled WGS sequence"/>
</dbReference>
<reference evidence="1" key="2">
    <citation type="submission" date="2020-09" db="EMBL/GenBank/DDBJ databases">
        <authorList>
            <person name="Sun Q."/>
            <person name="Ohkuma M."/>
        </authorList>
    </citation>
    <scope>NUCLEOTIDE SEQUENCE</scope>
    <source>
        <strain evidence="1">JCM 17820</strain>
    </source>
</reference>
<comment type="caution">
    <text evidence="1">The sequence shown here is derived from an EMBL/GenBank/DDBJ whole genome shotgun (WGS) entry which is preliminary data.</text>
</comment>
<name>A0A830GUU6_9EURY</name>
<accession>A0A830GUU6</accession>